<dbReference type="AlphaFoldDB" id="A0A0V0GKF6"/>
<reference evidence="1" key="1">
    <citation type="submission" date="2015-12" db="EMBL/GenBank/DDBJ databases">
        <title>Gene expression during late stages of embryo sac development: a critical building block for successful pollen-pistil interactions.</title>
        <authorList>
            <person name="Liu Y."/>
            <person name="Joly V."/>
            <person name="Sabar M."/>
            <person name="Matton D.P."/>
        </authorList>
    </citation>
    <scope>NUCLEOTIDE SEQUENCE</scope>
</reference>
<name>A0A0V0GKF6_SOLCH</name>
<sequence length="62" mass="6962">MHIITSPFLNSTDLLYSYSPVCHFSQVNSIDCVTSINPNFQDTTCSADFPTLELATFKLRCL</sequence>
<proteinExistence type="predicted"/>
<organism evidence="1">
    <name type="scientific">Solanum chacoense</name>
    <name type="common">Chaco potato</name>
    <dbReference type="NCBI Taxonomy" id="4108"/>
    <lineage>
        <taxon>Eukaryota</taxon>
        <taxon>Viridiplantae</taxon>
        <taxon>Streptophyta</taxon>
        <taxon>Embryophyta</taxon>
        <taxon>Tracheophyta</taxon>
        <taxon>Spermatophyta</taxon>
        <taxon>Magnoliopsida</taxon>
        <taxon>eudicotyledons</taxon>
        <taxon>Gunneridae</taxon>
        <taxon>Pentapetalae</taxon>
        <taxon>asterids</taxon>
        <taxon>lamiids</taxon>
        <taxon>Solanales</taxon>
        <taxon>Solanaceae</taxon>
        <taxon>Solanoideae</taxon>
        <taxon>Solaneae</taxon>
        <taxon>Solanum</taxon>
    </lineage>
</organism>
<evidence type="ECO:0000313" key="1">
    <source>
        <dbReference type="EMBL" id="JAP08526.1"/>
    </source>
</evidence>
<accession>A0A0V0GKF6</accession>
<protein>
    <submittedName>
        <fullName evidence="1">Putative ovule protein</fullName>
    </submittedName>
</protein>
<dbReference type="EMBL" id="GEDG01036751">
    <property type="protein sequence ID" value="JAP08526.1"/>
    <property type="molecule type" value="Transcribed_RNA"/>
</dbReference>